<sequence>MEPAVVLHHEDPDKRSQEDTEIRLPFDQIQALVNQNRQLRDSLAHLTESSGNSKISKHSIRPNPEASPVALQVFDMPELHEMILLEFHAAELLPLMQVNRQFHNAIQSSVNIRRHMGLAPNLTANLYSPVDMSLP</sequence>
<evidence type="ECO:0000313" key="1">
    <source>
        <dbReference type="EMBL" id="USW50443.1"/>
    </source>
</evidence>
<accession>A0A9Q9AQN5</accession>
<dbReference type="Proteomes" id="UP001056384">
    <property type="component" value="Chromosome 2"/>
</dbReference>
<reference evidence="1" key="1">
    <citation type="submission" date="2022-06" db="EMBL/GenBank/DDBJ databases">
        <title>Complete genome sequences of two strains of the flax pathogen Septoria linicola.</title>
        <authorList>
            <person name="Lapalu N."/>
            <person name="Simon A."/>
            <person name="Demenou B."/>
            <person name="Paumier D."/>
            <person name="Guillot M.-P."/>
            <person name="Gout L."/>
            <person name="Valade R."/>
        </authorList>
    </citation>
    <scope>NUCLEOTIDE SEQUENCE</scope>
    <source>
        <strain evidence="1">SE15195</strain>
    </source>
</reference>
<proteinExistence type="predicted"/>
<evidence type="ECO:0000313" key="2">
    <source>
        <dbReference type="Proteomes" id="UP001056384"/>
    </source>
</evidence>
<dbReference type="EMBL" id="CP099419">
    <property type="protein sequence ID" value="USW50443.1"/>
    <property type="molecule type" value="Genomic_DNA"/>
</dbReference>
<protein>
    <recommendedName>
        <fullName evidence="3">F-box domain-containing protein</fullName>
    </recommendedName>
</protein>
<gene>
    <name evidence="1" type="ORF">Slin15195_G037620</name>
</gene>
<organism evidence="1 2">
    <name type="scientific">Septoria linicola</name>
    <dbReference type="NCBI Taxonomy" id="215465"/>
    <lineage>
        <taxon>Eukaryota</taxon>
        <taxon>Fungi</taxon>
        <taxon>Dikarya</taxon>
        <taxon>Ascomycota</taxon>
        <taxon>Pezizomycotina</taxon>
        <taxon>Dothideomycetes</taxon>
        <taxon>Dothideomycetidae</taxon>
        <taxon>Mycosphaerellales</taxon>
        <taxon>Mycosphaerellaceae</taxon>
        <taxon>Septoria</taxon>
    </lineage>
</organism>
<evidence type="ECO:0008006" key="3">
    <source>
        <dbReference type="Google" id="ProtNLM"/>
    </source>
</evidence>
<dbReference type="AlphaFoldDB" id="A0A9Q9AQN5"/>
<name>A0A9Q9AQN5_9PEZI</name>
<keyword evidence="2" id="KW-1185">Reference proteome</keyword>
<dbReference type="OrthoDB" id="3800738at2759"/>